<gene>
    <name evidence="2" type="ORF">MEDL_51933</name>
</gene>
<dbReference type="PANTHER" id="PTHR10656">
    <property type="entry name" value="CELL FATE DETERMINING PROTEIN MAB21-RELATED"/>
    <property type="match status" value="1"/>
</dbReference>
<dbReference type="PANTHER" id="PTHR10656:SF69">
    <property type="entry name" value="MAB-21-LIKE HHH_H2TH-LIKE DOMAIN-CONTAINING PROTEIN"/>
    <property type="match status" value="1"/>
</dbReference>
<evidence type="ECO:0000313" key="2">
    <source>
        <dbReference type="EMBL" id="CAG2239601.1"/>
    </source>
</evidence>
<feature type="domain" description="Mab-21-like nucleotidyltransferase" evidence="1">
    <location>
        <begin position="241"/>
        <end position="313"/>
    </location>
</feature>
<dbReference type="SMART" id="SM01265">
    <property type="entry name" value="Mab-21"/>
    <property type="match status" value="1"/>
</dbReference>
<dbReference type="InterPro" id="IPR024810">
    <property type="entry name" value="MAB21L/cGLR"/>
</dbReference>
<name>A0A8S3UBJ0_MYTED</name>
<sequence>MKNKIGKFNFVNDFLSKSWKKTSELSHEQVICFHEDNKMKAFEDKSRFIRKDHGHDGKQFRTKQMFVSPFADMEVTDEFLDCLQIAKGKREERIAILKKQSEIFYHFLCIHIGTERTVKFRRLLLNTYVNRPKSEYIIGSKAEGLNMPGSDTDMLDVQTNLAREKGENSHNGSCLDTYYTYDSLMSNVYPGYVILEINDNSGEFESSHVYKKRIEASLKKSSLEDHVVHGPALMTSTFFDDVDKVIAVQSETWPIIAVEWINRKRKFGWPSGEMITSIIQKGCFIVPVGRSRDHVNDYEWRLSFCLAEQELISTFNHIQMLVYGVLKLILKEIIDTQNIAQLISSYIMKTVMFWVIEGTCSSYWDTSEYTPLPKCMHTTINSVCD</sequence>
<protein>
    <recommendedName>
        <fullName evidence="1">Mab-21-like nucleotidyltransferase domain-containing protein</fullName>
    </recommendedName>
</protein>
<dbReference type="Gene3D" id="1.10.1410.40">
    <property type="match status" value="1"/>
</dbReference>
<dbReference type="Pfam" id="PF03281">
    <property type="entry name" value="Mab-21"/>
    <property type="match status" value="1"/>
</dbReference>
<evidence type="ECO:0000259" key="1">
    <source>
        <dbReference type="Pfam" id="PF03281"/>
    </source>
</evidence>
<dbReference type="Proteomes" id="UP000683360">
    <property type="component" value="Unassembled WGS sequence"/>
</dbReference>
<comment type="caution">
    <text evidence="2">The sequence shown here is derived from an EMBL/GenBank/DDBJ whole genome shotgun (WGS) entry which is preliminary data.</text>
</comment>
<evidence type="ECO:0000313" key="3">
    <source>
        <dbReference type="Proteomes" id="UP000683360"/>
    </source>
</evidence>
<proteinExistence type="predicted"/>
<dbReference type="EMBL" id="CAJPWZ010002528">
    <property type="protein sequence ID" value="CAG2239601.1"/>
    <property type="molecule type" value="Genomic_DNA"/>
</dbReference>
<accession>A0A8S3UBJ0</accession>
<dbReference type="AlphaFoldDB" id="A0A8S3UBJ0"/>
<organism evidence="2 3">
    <name type="scientific">Mytilus edulis</name>
    <name type="common">Blue mussel</name>
    <dbReference type="NCBI Taxonomy" id="6550"/>
    <lineage>
        <taxon>Eukaryota</taxon>
        <taxon>Metazoa</taxon>
        <taxon>Spiralia</taxon>
        <taxon>Lophotrochozoa</taxon>
        <taxon>Mollusca</taxon>
        <taxon>Bivalvia</taxon>
        <taxon>Autobranchia</taxon>
        <taxon>Pteriomorphia</taxon>
        <taxon>Mytilida</taxon>
        <taxon>Mytiloidea</taxon>
        <taxon>Mytilidae</taxon>
        <taxon>Mytilinae</taxon>
        <taxon>Mytilus</taxon>
    </lineage>
</organism>
<dbReference type="OrthoDB" id="6141187at2759"/>
<dbReference type="InterPro" id="IPR046903">
    <property type="entry name" value="Mab-21-like_nuc_Trfase"/>
</dbReference>
<reference evidence="2" key="1">
    <citation type="submission" date="2021-03" db="EMBL/GenBank/DDBJ databases">
        <authorList>
            <person name="Bekaert M."/>
        </authorList>
    </citation>
    <scope>NUCLEOTIDE SEQUENCE</scope>
</reference>
<keyword evidence="3" id="KW-1185">Reference proteome</keyword>